<name>A0AAX0LAY9_9BACT</name>
<feature type="transmembrane region" description="Helical" evidence="1">
    <location>
        <begin position="149"/>
        <end position="166"/>
    </location>
</feature>
<evidence type="ECO:0000313" key="2">
    <source>
        <dbReference type="EMBL" id="OPA81616.1"/>
    </source>
</evidence>
<keyword evidence="1" id="KW-0812">Transmembrane</keyword>
<accession>A0AAX0LAY9</accession>
<sequence length="277" mass="31996">MRFLLLFLLLLSNINAVNLLTYNVYERTDRVDIMLSFDAPYEGNIFQKRDKDYTSLVLNLLNFEENINKILKSDIVQEFDFEPRQSSLILKLKSKEPILVNASKTTDGFGLRIRASLKNTPEKLANIPKASIMVGQKTKEDDGLLDSRYFLVVGVLLLLLVFLFLVKKVLLTKDGKVKNTNSMSWLIKGNNAKINIIYEKYIDRQNKVVLFSYEEKKYLVLVGSTNVLLDSFGEEKIQSQEDFAVFFEENKKKLGNFLQDRQNSLNSYKDKLSQDSF</sequence>
<dbReference type="EMBL" id="MCRK01000012">
    <property type="protein sequence ID" value="OPA81616.1"/>
    <property type="molecule type" value="Genomic_DNA"/>
</dbReference>
<comment type="caution">
    <text evidence="2">The sequence shown here is derived from an EMBL/GenBank/DDBJ whole genome shotgun (WGS) entry which is preliminary data.</text>
</comment>
<dbReference type="Proteomes" id="UP000189728">
    <property type="component" value="Unassembled WGS sequence"/>
</dbReference>
<evidence type="ECO:0000256" key="1">
    <source>
        <dbReference type="SAM" id="Phobius"/>
    </source>
</evidence>
<evidence type="ECO:0000313" key="3">
    <source>
        <dbReference type="Proteomes" id="UP000189728"/>
    </source>
</evidence>
<organism evidence="2 3">
    <name type="scientific">Campylobacter pinnipediorum subsp. pinnipediorum</name>
    <dbReference type="NCBI Taxonomy" id="1660067"/>
    <lineage>
        <taxon>Bacteria</taxon>
        <taxon>Pseudomonadati</taxon>
        <taxon>Campylobacterota</taxon>
        <taxon>Epsilonproteobacteria</taxon>
        <taxon>Campylobacterales</taxon>
        <taxon>Campylobacteraceae</taxon>
        <taxon>Campylobacter</taxon>
    </lineage>
</organism>
<keyword evidence="1" id="KW-1133">Transmembrane helix</keyword>
<dbReference type="RefSeq" id="WP_069632274.1">
    <property type="nucleotide sequence ID" value="NZ_CP012546.1"/>
</dbReference>
<protein>
    <submittedName>
        <fullName evidence="2">Excinuclease ABC subunit A</fullName>
    </submittedName>
</protein>
<gene>
    <name evidence="2" type="ORF">BFG04_00275</name>
</gene>
<proteinExistence type="predicted"/>
<dbReference type="AlphaFoldDB" id="A0AAX0LAY9"/>
<reference evidence="2 3" key="1">
    <citation type="submission" date="2016-08" db="EMBL/GenBank/DDBJ databases">
        <title>Campylobacter species from sea mammals.</title>
        <authorList>
            <person name="Gilbert M.J."/>
            <person name="Byrne B.A."/>
            <person name="Zomer A.L."/>
            <person name="Wagenaar J.A."/>
        </authorList>
    </citation>
    <scope>NUCLEOTIDE SEQUENCE [LARGE SCALE GENOMIC DNA]</scope>
    <source>
        <strain evidence="2 3">1105248</strain>
    </source>
</reference>
<keyword evidence="1" id="KW-0472">Membrane</keyword>